<dbReference type="SUPFAM" id="SSF56784">
    <property type="entry name" value="HAD-like"/>
    <property type="match status" value="1"/>
</dbReference>
<dbReference type="Gene3D" id="3.40.50.1000">
    <property type="entry name" value="HAD superfamily/HAD-like"/>
    <property type="match status" value="1"/>
</dbReference>
<keyword evidence="13" id="KW-0378">Hydrolase</keyword>
<feature type="transmembrane region" description="Helical" evidence="11">
    <location>
        <begin position="9"/>
        <end position="31"/>
    </location>
</feature>
<name>A0A3E4F5I6_9FIRM</name>
<evidence type="ECO:0000256" key="1">
    <source>
        <dbReference type="ARBA" id="ARBA00004651"/>
    </source>
</evidence>
<feature type="transmembrane region" description="Helical" evidence="11">
    <location>
        <begin position="64"/>
        <end position="81"/>
    </location>
</feature>
<keyword evidence="4 11" id="KW-0812">Transmembrane</keyword>
<dbReference type="GO" id="GO:0016887">
    <property type="term" value="F:ATP hydrolysis activity"/>
    <property type="evidence" value="ECO:0007669"/>
    <property type="project" value="InterPro"/>
</dbReference>
<feature type="transmembrane region" description="Helical" evidence="11">
    <location>
        <begin position="573"/>
        <end position="592"/>
    </location>
</feature>
<evidence type="ECO:0000259" key="12">
    <source>
        <dbReference type="Pfam" id="PF00122"/>
    </source>
</evidence>
<feature type="transmembrane region" description="Helical" evidence="11">
    <location>
        <begin position="265"/>
        <end position="290"/>
    </location>
</feature>
<keyword evidence="6" id="KW-1278">Translocase</keyword>
<dbReference type="InterPro" id="IPR018303">
    <property type="entry name" value="ATPase_P-typ_P_site"/>
</dbReference>
<evidence type="ECO:0000256" key="7">
    <source>
        <dbReference type="ARBA" id="ARBA00022989"/>
    </source>
</evidence>
<dbReference type="GO" id="GO:0005524">
    <property type="term" value="F:ATP binding"/>
    <property type="evidence" value="ECO:0007669"/>
    <property type="project" value="UniProtKB-UniRule"/>
</dbReference>
<dbReference type="PROSITE" id="PS00154">
    <property type="entry name" value="ATPASE_E1_E2"/>
    <property type="match status" value="1"/>
</dbReference>
<dbReference type="SUPFAM" id="SSF81653">
    <property type="entry name" value="Calcium ATPase, transduction domain A"/>
    <property type="match status" value="1"/>
</dbReference>
<evidence type="ECO:0000256" key="2">
    <source>
        <dbReference type="ARBA" id="ARBA00006024"/>
    </source>
</evidence>
<dbReference type="PANTHER" id="PTHR48085:SF5">
    <property type="entry name" value="CADMIUM_ZINC-TRANSPORTING ATPASE HMA4-RELATED"/>
    <property type="match status" value="1"/>
</dbReference>
<evidence type="ECO:0000256" key="11">
    <source>
        <dbReference type="RuleBase" id="RU362081"/>
    </source>
</evidence>
<dbReference type="NCBIfam" id="TIGR01512">
    <property type="entry name" value="ATPase-IB2_Cd"/>
    <property type="match status" value="1"/>
</dbReference>
<keyword evidence="11" id="KW-1003">Cell membrane</keyword>
<dbReference type="InterPro" id="IPR023299">
    <property type="entry name" value="ATPase_P-typ_cyto_dom_N"/>
</dbReference>
<dbReference type="SFLD" id="SFLDF00027">
    <property type="entry name" value="p-type_atpase"/>
    <property type="match status" value="1"/>
</dbReference>
<sequence>MKKQLKRKCIVYGLGIIVYAGAVWGAARFMLSDQEKFAIFLGTYLLTGYGAFQKLSEEIMEKRFPVEYILVIFATIGAFGIGKYMEAVIVMLMFELGMLAEQIATDRTKRSIAKMIDLRPTYAIRKVKGQEVQVDPSELKMSHIIVIKPGERIPVDAVVLAGSSTIDTKAITGEAMPVEVYKGDKIYSGCINLSGVLEARVTRIYKDSIVSRIMETVEEAQNRKSQKEAFVTRFSKVYAPIMVLLSVLIMVIPPSTFSYGNWETWIYKGLIFIIVACPCALAVAAPLAFLGGIASAARQGIVVKGGNFLESLVKADTFIFDKTGTLTQGEFRVARIKAVGMTEEELLKLVAHVESYSNHPLAKSLADAYGKELDPDSVRSVKEKPGFGISATYEGQRVHVGSRRMMDAKKLLVDEINEPGTVVYVCVGREYAGYVLVQDQVKEEAKATLTWLKEKYRAILVMLTGDTEKTGRAVGRELHMDYVYTDLLPEDKLEQLEDFMSIQGEAEKLVCVGDGINDAPMLARADIGIAMGNLGSEAAIEAADVILVKDDLHGIVALMKIAKETLRSVSQNITFAVFIKILVLFMAVIGYFGMWEAILVEMVVVILAVINSAGVAGYTA</sequence>
<dbReference type="PANTHER" id="PTHR48085">
    <property type="entry name" value="CADMIUM/ZINC-TRANSPORTING ATPASE HMA2-RELATED"/>
    <property type="match status" value="1"/>
</dbReference>
<keyword evidence="3" id="KW-0104">Cadmium</keyword>
<dbReference type="AlphaFoldDB" id="A0A3E4F5I6"/>
<dbReference type="InterPro" id="IPR008250">
    <property type="entry name" value="ATPase_P-typ_transduc_dom_A_sf"/>
</dbReference>
<proteinExistence type="inferred from homology"/>
<accession>A0A3E4F5I6</accession>
<comment type="catalytic activity">
    <reaction evidence="10">
        <text>Cd(2+)(in) + ATP + H2O = Cd(2+)(out) + ADP + phosphate + H(+)</text>
        <dbReference type="Rhea" id="RHEA:12132"/>
        <dbReference type="ChEBI" id="CHEBI:15377"/>
        <dbReference type="ChEBI" id="CHEBI:15378"/>
        <dbReference type="ChEBI" id="CHEBI:30616"/>
        <dbReference type="ChEBI" id="CHEBI:43474"/>
        <dbReference type="ChEBI" id="CHEBI:48775"/>
        <dbReference type="ChEBI" id="CHEBI:456216"/>
        <dbReference type="EC" id="7.2.2.21"/>
    </reaction>
</comment>
<keyword evidence="5 11" id="KW-0479">Metal-binding</keyword>
<dbReference type="GO" id="GO:0046872">
    <property type="term" value="F:metal ion binding"/>
    <property type="evidence" value="ECO:0007669"/>
    <property type="project" value="UniProtKB-KW"/>
</dbReference>
<keyword evidence="7 11" id="KW-1133">Transmembrane helix</keyword>
<protein>
    <recommendedName>
        <fullName evidence="9">Cd(2+)-exporting ATPase</fullName>
        <ecNumber evidence="9">7.2.2.21</ecNumber>
    </recommendedName>
</protein>
<dbReference type="NCBIfam" id="TIGR01525">
    <property type="entry name" value="ATPase-IB_hvy"/>
    <property type="match status" value="1"/>
</dbReference>
<dbReference type="PRINTS" id="PR00119">
    <property type="entry name" value="CATATPASE"/>
</dbReference>
<evidence type="ECO:0000256" key="6">
    <source>
        <dbReference type="ARBA" id="ARBA00022967"/>
    </source>
</evidence>
<keyword evidence="11" id="KW-0067">ATP-binding</keyword>
<dbReference type="InterPro" id="IPR059000">
    <property type="entry name" value="ATPase_P-type_domA"/>
</dbReference>
<dbReference type="RefSeq" id="WP_117495077.1">
    <property type="nucleotide sequence ID" value="NZ_QSOI01000008.1"/>
</dbReference>
<dbReference type="Pfam" id="PF00122">
    <property type="entry name" value="E1-E2_ATPase"/>
    <property type="match status" value="1"/>
</dbReference>
<evidence type="ECO:0000256" key="10">
    <source>
        <dbReference type="ARBA" id="ARBA00049338"/>
    </source>
</evidence>
<dbReference type="Gene3D" id="3.40.1110.10">
    <property type="entry name" value="Calcium-transporting ATPase, cytoplasmic domain N"/>
    <property type="match status" value="1"/>
</dbReference>
<reference evidence="13 14" key="1">
    <citation type="submission" date="2018-08" db="EMBL/GenBank/DDBJ databases">
        <title>A genome reference for cultivated species of the human gut microbiota.</title>
        <authorList>
            <person name="Zou Y."/>
            <person name="Xue W."/>
            <person name="Luo G."/>
        </authorList>
    </citation>
    <scope>NUCLEOTIDE SEQUENCE [LARGE SCALE GENOMIC DNA]</scope>
    <source>
        <strain evidence="13 14">TM09-19AC</strain>
    </source>
</reference>
<dbReference type="FunFam" id="2.70.150.10:FF:000002">
    <property type="entry name" value="Copper-transporting ATPase 1, putative"/>
    <property type="match status" value="1"/>
</dbReference>
<evidence type="ECO:0000256" key="4">
    <source>
        <dbReference type="ARBA" id="ARBA00022692"/>
    </source>
</evidence>
<dbReference type="InterPro" id="IPR001757">
    <property type="entry name" value="P_typ_ATPase"/>
</dbReference>
<dbReference type="PRINTS" id="PR00120">
    <property type="entry name" value="HATPASE"/>
</dbReference>
<dbReference type="InterPro" id="IPR023214">
    <property type="entry name" value="HAD_sf"/>
</dbReference>
<feature type="transmembrane region" description="Helical" evidence="11">
    <location>
        <begin position="598"/>
        <end position="618"/>
    </location>
</feature>
<dbReference type="InterPro" id="IPR027256">
    <property type="entry name" value="P-typ_ATPase_IB"/>
</dbReference>
<evidence type="ECO:0000256" key="5">
    <source>
        <dbReference type="ARBA" id="ARBA00022723"/>
    </source>
</evidence>
<feature type="transmembrane region" description="Helical" evidence="11">
    <location>
        <begin position="237"/>
        <end position="259"/>
    </location>
</feature>
<evidence type="ECO:0000256" key="3">
    <source>
        <dbReference type="ARBA" id="ARBA00022539"/>
    </source>
</evidence>
<keyword evidence="8 11" id="KW-0472">Membrane</keyword>
<evidence type="ECO:0000256" key="8">
    <source>
        <dbReference type="ARBA" id="ARBA00023136"/>
    </source>
</evidence>
<comment type="similarity">
    <text evidence="2 11">Belongs to the cation transport ATPase (P-type) (TC 3.A.3) family. Type IB subfamily.</text>
</comment>
<dbReference type="EMBL" id="QSOI01000008">
    <property type="protein sequence ID" value="RGI84127.1"/>
    <property type="molecule type" value="Genomic_DNA"/>
</dbReference>
<dbReference type="SFLD" id="SFLDS00003">
    <property type="entry name" value="Haloacid_Dehalogenase"/>
    <property type="match status" value="1"/>
</dbReference>
<evidence type="ECO:0000313" key="14">
    <source>
        <dbReference type="Proteomes" id="UP000260664"/>
    </source>
</evidence>
<dbReference type="Pfam" id="PF00702">
    <property type="entry name" value="Hydrolase"/>
    <property type="match status" value="1"/>
</dbReference>
<dbReference type="InterPro" id="IPR051014">
    <property type="entry name" value="Cation_Transport_ATPase_IB"/>
</dbReference>
<dbReference type="GO" id="GO:0005886">
    <property type="term" value="C:plasma membrane"/>
    <property type="evidence" value="ECO:0007669"/>
    <property type="project" value="UniProtKB-SubCell"/>
</dbReference>
<evidence type="ECO:0000256" key="9">
    <source>
        <dbReference type="ARBA" id="ARBA00039103"/>
    </source>
</evidence>
<evidence type="ECO:0000313" key="13">
    <source>
        <dbReference type="EMBL" id="RGI84127.1"/>
    </source>
</evidence>
<gene>
    <name evidence="13" type="primary">cadA</name>
    <name evidence="13" type="ORF">DXD84_08065</name>
</gene>
<dbReference type="GO" id="GO:0008551">
    <property type="term" value="F:P-type cadmium transporter activity"/>
    <property type="evidence" value="ECO:0007669"/>
    <property type="project" value="UniProtKB-EC"/>
</dbReference>
<dbReference type="SFLD" id="SFLDG00002">
    <property type="entry name" value="C1.7:_P-type_atpase_like"/>
    <property type="match status" value="1"/>
</dbReference>
<feature type="domain" description="P-type ATPase A" evidence="12">
    <location>
        <begin position="119"/>
        <end position="218"/>
    </location>
</feature>
<dbReference type="Proteomes" id="UP000260664">
    <property type="component" value="Unassembled WGS sequence"/>
</dbReference>
<comment type="caution">
    <text evidence="13">The sequence shown here is derived from an EMBL/GenBank/DDBJ whole genome shotgun (WGS) entry which is preliminary data.</text>
</comment>
<dbReference type="SUPFAM" id="SSF81665">
    <property type="entry name" value="Calcium ATPase, transmembrane domain M"/>
    <property type="match status" value="1"/>
</dbReference>
<dbReference type="NCBIfam" id="TIGR01494">
    <property type="entry name" value="ATPase_P-type"/>
    <property type="match status" value="1"/>
</dbReference>
<organism evidence="13 14">
    <name type="scientific">Dorea formicigenerans</name>
    <dbReference type="NCBI Taxonomy" id="39486"/>
    <lineage>
        <taxon>Bacteria</taxon>
        <taxon>Bacillati</taxon>
        <taxon>Bacillota</taxon>
        <taxon>Clostridia</taxon>
        <taxon>Lachnospirales</taxon>
        <taxon>Lachnospiraceae</taxon>
        <taxon>Dorea</taxon>
    </lineage>
</organism>
<dbReference type="EC" id="7.2.2.21" evidence="9"/>
<keyword evidence="11" id="KW-0547">Nucleotide-binding</keyword>
<dbReference type="InterPro" id="IPR036412">
    <property type="entry name" value="HAD-like_sf"/>
</dbReference>
<dbReference type="InterPro" id="IPR023298">
    <property type="entry name" value="ATPase_P-typ_TM_dom_sf"/>
</dbReference>
<dbReference type="Gene3D" id="2.70.150.10">
    <property type="entry name" value="Calcium-transporting ATPase, cytoplasmic transduction domain A"/>
    <property type="match status" value="1"/>
</dbReference>
<comment type="subcellular location">
    <subcellularLocation>
        <location evidence="1">Cell membrane</location>
        <topology evidence="1">Multi-pass membrane protein</topology>
    </subcellularLocation>
</comment>
<dbReference type="InterPro" id="IPR044492">
    <property type="entry name" value="P_typ_ATPase_HD_dom"/>
</dbReference>